<evidence type="ECO:0000313" key="3">
    <source>
        <dbReference type="Proteomes" id="UP000199079"/>
    </source>
</evidence>
<evidence type="ECO:0000313" key="2">
    <source>
        <dbReference type="EMBL" id="SDY14597.1"/>
    </source>
</evidence>
<accession>A0A1H3HGL0</accession>
<reference evidence="3" key="1">
    <citation type="submission" date="2016-10" db="EMBL/GenBank/DDBJ databases">
        <authorList>
            <person name="Varghese N."/>
            <person name="Submissions S."/>
        </authorList>
    </citation>
    <scope>NUCLEOTIDE SEQUENCE [LARGE SCALE GENOMIC DNA]</scope>
    <source>
        <strain evidence="3">DC30,IBRC 10041,KCTC 4046</strain>
    </source>
</reference>
<name>A0A1H3HGL0_9EURY</name>
<sequence>MSGNGNADGDGDVDSPPRTATVRTRHDDPALVRDALAPDNTDSMEARVDGDAVVCAIERGTTGGLQSTVDDYLVNLGVADRLVDRGRTHRRAVADDRDRTDRGRTDRDRNGRTRTGQDRRTNETNGHTTDADTTDADTTDVDTTPQT</sequence>
<protein>
    <recommendedName>
        <fullName evidence="4">KEOPS complex subunit Pcc1</fullName>
    </recommendedName>
</protein>
<dbReference type="Proteomes" id="UP000199079">
    <property type="component" value="Unassembled WGS sequence"/>
</dbReference>
<gene>
    <name evidence="2" type="ORF">SAMN05216564_103271</name>
</gene>
<proteinExistence type="predicted"/>
<dbReference type="NCBIfam" id="NF011470">
    <property type="entry name" value="PRK14887.1"/>
    <property type="match status" value="1"/>
</dbReference>
<feature type="compositionally biased region" description="Basic and acidic residues" evidence="1">
    <location>
        <begin position="85"/>
        <end position="122"/>
    </location>
</feature>
<dbReference type="RefSeq" id="WP_256335664.1">
    <property type="nucleotide sequence ID" value="NZ_FNPC01000003.1"/>
</dbReference>
<feature type="region of interest" description="Disordered" evidence="1">
    <location>
        <begin position="1"/>
        <end position="48"/>
    </location>
</feature>
<evidence type="ECO:0000256" key="1">
    <source>
        <dbReference type="SAM" id="MobiDB-lite"/>
    </source>
</evidence>
<organism evidence="2 3">
    <name type="scientific">Halopenitus persicus</name>
    <dbReference type="NCBI Taxonomy" id="1048396"/>
    <lineage>
        <taxon>Archaea</taxon>
        <taxon>Methanobacteriati</taxon>
        <taxon>Methanobacteriota</taxon>
        <taxon>Stenosarchaea group</taxon>
        <taxon>Halobacteria</taxon>
        <taxon>Halobacteriales</taxon>
        <taxon>Haloferacaceae</taxon>
        <taxon>Halopenitus</taxon>
    </lineage>
</organism>
<dbReference type="AlphaFoldDB" id="A0A1H3HGL0"/>
<keyword evidence="3" id="KW-1185">Reference proteome</keyword>
<feature type="region of interest" description="Disordered" evidence="1">
    <location>
        <begin position="85"/>
        <end position="147"/>
    </location>
</feature>
<dbReference type="EMBL" id="FNPC01000003">
    <property type="protein sequence ID" value="SDY14597.1"/>
    <property type="molecule type" value="Genomic_DNA"/>
</dbReference>
<evidence type="ECO:0008006" key="4">
    <source>
        <dbReference type="Google" id="ProtNLM"/>
    </source>
</evidence>